<dbReference type="Gene3D" id="3.30.70.270">
    <property type="match status" value="1"/>
</dbReference>
<dbReference type="GO" id="GO:0007165">
    <property type="term" value="P:signal transduction"/>
    <property type="evidence" value="ECO:0007669"/>
    <property type="project" value="InterPro"/>
</dbReference>
<name>A0A4R2LDF0_9GAMM</name>
<keyword evidence="2" id="KW-0472">Membrane</keyword>
<dbReference type="SMART" id="SM00091">
    <property type="entry name" value="PAS"/>
    <property type="match status" value="1"/>
</dbReference>
<dbReference type="InterPro" id="IPR000700">
    <property type="entry name" value="PAS-assoc_C"/>
</dbReference>
<dbReference type="NCBIfam" id="TIGR00254">
    <property type="entry name" value="GGDEF"/>
    <property type="match status" value="1"/>
</dbReference>
<feature type="domain" description="PAS" evidence="3">
    <location>
        <begin position="243"/>
        <end position="301"/>
    </location>
</feature>
<dbReference type="InterPro" id="IPR029787">
    <property type="entry name" value="Nucleotide_cyclase"/>
</dbReference>
<evidence type="ECO:0000259" key="4">
    <source>
        <dbReference type="PROSITE" id="PS50113"/>
    </source>
</evidence>
<dbReference type="RefSeq" id="WP_132539054.1">
    <property type="nucleotide sequence ID" value="NZ_SLWY01000004.1"/>
</dbReference>
<feature type="domain" description="PAC" evidence="4">
    <location>
        <begin position="318"/>
        <end position="368"/>
    </location>
</feature>
<dbReference type="SMART" id="SM00052">
    <property type="entry name" value="EAL"/>
    <property type="match status" value="1"/>
</dbReference>
<accession>A0A4R2LDF0</accession>
<dbReference type="Gene3D" id="3.20.20.450">
    <property type="entry name" value="EAL domain"/>
    <property type="match status" value="1"/>
</dbReference>
<dbReference type="InterPro" id="IPR035965">
    <property type="entry name" value="PAS-like_dom_sf"/>
</dbReference>
<dbReference type="Pfam" id="PF00563">
    <property type="entry name" value="EAL"/>
    <property type="match status" value="1"/>
</dbReference>
<dbReference type="SUPFAM" id="SSF141868">
    <property type="entry name" value="EAL domain-like"/>
    <property type="match status" value="1"/>
</dbReference>
<dbReference type="InterPro" id="IPR000160">
    <property type="entry name" value="GGDEF_dom"/>
</dbReference>
<dbReference type="PROSITE" id="PS50883">
    <property type="entry name" value="EAL"/>
    <property type="match status" value="1"/>
</dbReference>
<dbReference type="PROSITE" id="PS50112">
    <property type="entry name" value="PAS"/>
    <property type="match status" value="1"/>
</dbReference>
<dbReference type="CDD" id="cd01948">
    <property type="entry name" value="EAL"/>
    <property type="match status" value="1"/>
</dbReference>
<feature type="domain" description="HAMP" evidence="6">
    <location>
        <begin position="179"/>
        <end position="231"/>
    </location>
</feature>
<dbReference type="PROSITE" id="PS50885">
    <property type="entry name" value="HAMP"/>
    <property type="match status" value="1"/>
</dbReference>
<dbReference type="InterPro" id="IPR000014">
    <property type="entry name" value="PAS"/>
</dbReference>
<keyword evidence="2" id="KW-0812">Transmembrane</keyword>
<evidence type="ECO:0000256" key="1">
    <source>
        <dbReference type="ARBA" id="ARBA00001946"/>
    </source>
</evidence>
<dbReference type="GO" id="GO:0003824">
    <property type="term" value="F:catalytic activity"/>
    <property type="evidence" value="ECO:0007669"/>
    <property type="project" value="UniProtKB-ARBA"/>
</dbReference>
<evidence type="ECO:0000259" key="5">
    <source>
        <dbReference type="PROSITE" id="PS50883"/>
    </source>
</evidence>
<dbReference type="OrthoDB" id="8553030at2"/>
<dbReference type="InterPro" id="IPR003660">
    <property type="entry name" value="HAMP_dom"/>
</dbReference>
<dbReference type="SMART" id="SM00267">
    <property type="entry name" value="GGDEF"/>
    <property type="match status" value="1"/>
</dbReference>
<comment type="cofactor">
    <cofactor evidence="1">
        <name>Mg(2+)</name>
        <dbReference type="ChEBI" id="CHEBI:18420"/>
    </cofactor>
</comment>
<dbReference type="AlphaFoldDB" id="A0A4R2LDF0"/>
<proteinExistence type="predicted"/>
<dbReference type="GO" id="GO:0016020">
    <property type="term" value="C:membrane"/>
    <property type="evidence" value="ECO:0007669"/>
    <property type="project" value="InterPro"/>
</dbReference>
<sequence length="801" mass="87496">MNRLRPSLRLLLAIAVVLCLALAAVAWNTWRMLDERGEEQVDRALRERSALLAAALERSLAARNGSEALAVLELLRDDRSLRFAALFDAQQNLLASLGDAPPTGMAATGGPAGGARLYGDGELLRVERPVYVAGQVAGELSLGFERRRLYFATELARQNAGIVLVGMLLAGFGFISFGLGLRRALEAIGRGLEALGRGEYEHRVPGLPPGDVGELGNAVNRLAGALGERDASARAQQQSMRQETRRLAALLNGIRAVVWEADPRKGRFVYVAPEVEELLGHPVAVWLQGDFCSTFVHPEDRLWVGGFLTHPGHSVRSHTLDLRVRNRGGEYRWLRLIGSAEATPDGPRLAGLLLDVTDEKRGEESLAYLAAHDSLTGLYNRHRFQELLQHHVDRAREASVGGALLFIDLDQFKYINDSYGHQTGDKYLRQVARLLPGPLPPDAVLGRLGGDEFGVLLPVTTPPLAEALCRALLTTLNEQEFVHEGRRTPFSASIGLAFFPQHGSHISELLANADTAMYEAKDQGRNTFCVFEGGLDQARMREKIHWEDRIRSALREERLSLVFQPIVDLRSGQVHHYESLLRMLGDGGEEIRPAAFIAIAERFGMIRELDRWVVETAIATQGASRRVGRPVNLTINLSARHFGGADLLELIRDATLRHGADPAAIVFEVTETAAVENFTTAREFIHALRAAGYRFALDDFGAGFSSLHYLKNLTVDFVKIDGSFIRNILTDPTDRIFVKAIANLAAGLGIEAIAEFVEDEAVIALLLELGIPLGQGNYFGPPAPAFALAQAALPVPGTASA</sequence>
<feature type="domain" description="GGDEF" evidence="7">
    <location>
        <begin position="400"/>
        <end position="533"/>
    </location>
</feature>
<keyword evidence="9" id="KW-1185">Reference proteome</keyword>
<dbReference type="InterPro" id="IPR001633">
    <property type="entry name" value="EAL_dom"/>
</dbReference>
<dbReference type="InterPro" id="IPR052155">
    <property type="entry name" value="Biofilm_reg_signaling"/>
</dbReference>
<dbReference type="CDD" id="cd00130">
    <property type="entry name" value="PAS"/>
    <property type="match status" value="1"/>
</dbReference>
<dbReference type="PANTHER" id="PTHR44757:SF2">
    <property type="entry name" value="BIOFILM ARCHITECTURE MAINTENANCE PROTEIN MBAA"/>
    <property type="match status" value="1"/>
</dbReference>
<protein>
    <submittedName>
        <fullName evidence="8">PAS domain S-box-containing protein/diguanylate cyclase (GGDEF)-like protein</fullName>
    </submittedName>
</protein>
<gene>
    <name evidence="8" type="ORF">EV699_10414</name>
</gene>
<dbReference type="Proteomes" id="UP000295765">
    <property type="component" value="Unassembled WGS sequence"/>
</dbReference>
<dbReference type="InterPro" id="IPR043128">
    <property type="entry name" value="Rev_trsase/Diguanyl_cyclase"/>
</dbReference>
<dbReference type="SMART" id="SM00304">
    <property type="entry name" value="HAMP"/>
    <property type="match status" value="1"/>
</dbReference>
<dbReference type="Pfam" id="PF00990">
    <property type="entry name" value="GGDEF"/>
    <property type="match status" value="1"/>
</dbReference>
<evidence type="ECO:0000256" key="2">
    <source>
        <dbReference type="SAM" id="Phobius"/>
    </source>
</evidence>
<feature type="transmembrane region" description="Helical" evidence="2">
    <location>
        <begin position="160"/>
        <end position="181"/>
    </location>
</feature>
<comment type="caution">
    <text evidence="8">The sequence shown here is derived from an EMBL/GenBank/DDBJ whole genome shotgun (WGS) entry which is preliminary data.</text>
</comment>
<dbReference type="InterPro" id="IPR035919">
    <property type="entry name" value="EAL_sf"/>
</dbReference>
<evidence type="ECO:0000259" key="7">
    <source>
        <dbReference type="PROSITE" id="PS50887"/>
    </source>
</evidence>
<dbReference type="SUPFAM" id="SSF55073">
    <property type="entry name" value="Nucleotide cyclase"/>
    <property type="match status" value="1"/>
</dbReference>
<feature type="domain" description="EAL" evidence="5">
    <location>
        <begin position="543"/>
        <end position="796"/>
    </location>
</feature>
<keyword evidence="2" id="KW-1133">Transmembrane helix</keyword>
<dbReference type="Gene3D" id="3.30.450.20">
    <property type="entry name" value="PAS domain"/>
    <property type="match status" value="1"/>
</dbReference>
<dbReference type="SUPFAM" id="SSF55785">
    <property type="entry name" value="PYP-like sensor domain (PAS domain)"/>
    <property type="match status" value="1"/>
</dbReference>
<evidence type="ECO:0000313" key="8">
    <source>
        <dbReference type="EMBL" id="TCO82622.1"/>
    </source>
</evidence>
<dbReference type="FunFam" id="3.30.70.270:FF:000001">
    <property type="entry name" value="Diguanylate cyclase domain protein"/>
    <property type="match status" value="1"/>
</dbReference>
<reference evidence="8 9" key="1">
    <citation type="submission" date="2019-03" db="EMBL/GenBank/DDBJ databases">
        <title>Genomic Encyclopedia of Type Strains, Phase IV (KMG-IV): sequencing the most valuable type-strain genomes for metagenomic binning, comparative biology and taxonomic classification.</title>
        <authorList>
            <person name="Goeker M."/>
        </authorList>
    </citation>
    <scope>NUCLEOTIDE SEQUENCE [LARGE SCALE GENOMIC DNA]</scope>
    <source>
        <strain evidence="8 9">DSM 25287</strain>
    </source>
</reference>
<dbReference type="CDD" id="cd01949">
    <property type="entry name" value="GGDEF"/>
    <property type="match status" value="1"/>
</dbReference>
<evidence type="ECO:0000259" key="6">
    <source>
        <dbReference type="PROSITE" id="PS50885"/>
    </source>
</evidence>
<evidence type="ECO:0000259" key="3">
    <source>
        <dbReference type="PROSITE" id="PS50112"/>
    </source>
</evidence>
<dbReference type="EMBL" id="SLWY01000004">
    <property type="protein sequence ID" value="TCO82622.1"/>
    <property type="molecule type" value="Genomic_DNA"/>
</dbReference>
<dbReference type="PANTHER" id="PTHR44757">
    <property type="entry name" value="DIGUANYLATE CYCLASE DGCP"/>
    <property type="match status" value="1"/>
</dbReference>
<organism evidence="8 9">
    <name type="scientific">Plasticicumulans lactativorans</name>
    <dbReference type="NCBI Taxonomy" id="1133106"/>
    <lineage>
        <taxon>Bacteria</taxon>
        <taxon>Pseudomonadati</taxon>
        <taxon>Pseudomonadota</taxon>
        <taxon>Gammaproteobacteria</taxon>
        <taxon>Candidatus Competibacteraceae</taxon>
        <taxon>Plasticicumulans</taxon>
    </lineage>
</organism>
<evidence type="ECO:0000313" key="9">
    <source>
        <dbReference type="Proteomes" id="UP000295765"/>
    </source>
</evidence>
<dbReference type="NCBIfam" id="TIGR00229">
    <property type="entry name" value="sensory_box"/>
    <property type="match status" value="1"/>
</dbReference>
<dbReference type="PROSITE" id="PS50887">
    <property type="entry name" value="GGDEF"/>
    <property type="match status" value="1"/>
</dbReference>
<dbReference type="PROSITE" id="PS50113">
    <property type="entry name" value="PAC"/>
    <property type="match status" value="1"/>
</dbReference>